<comment type="caution">
    <text evidence="2">The sequence shown here is derived from an EMBL/GenBank/DDBJ whole genome shotgun (WGS) entry which is preliminary data.</text>
</comment>
<dbReference type="Gene3D" id="3.40.50.300">
    <property type="entry name" value="P-loop containing nucleotide triphosphate hydrolases"/>
    <property type="match status" value="1"/>
</dbReference>
<keyword evidence="2" id="KW-0808">Transferase</keyword>
<evidence type="ECO:0000313" key="3">
    <source>
        <dbReference type="Proteomes" id="UP000483379"/>
    </source>
</evidence>
<keyword evidence="3" id="KW-1185">Reference proteome</keyword>
<accession>A0A6M0JZD0</accession>
<evidence type="ECO:0000256" key="1">
    <source>
        <dbReference type="SAM" id="MobiDB-lite"/>
    </source>
</evidence>
<sequence>MQGKTSPRASATVHRLDRHSLSTGDPSSASAFNAPLVFVTGASRSGTTMLARMLGAHSAVMAFNELHFFGALWDPLQADRAASERELGDLAAKLLARQTHGLWGGRPTSVEHAWGRRLAQALAAEEHHPGAVFAAALHQLASDSGRLYACEQTPRNVFYARRLLDLYPNARFVHIVRDPRAVLASQKNRWKLRRLGADHLPLSEMIRNLVNYHPLTMAKLWARATEEAVGLSDHPRFMVVKFEDLAAQPSLMAARICRFLGLAFEEEMIDIPRWGSSNVEHSDQSRGVSSEVVHRWRRALSKAETLICERHCQHLMKRFGYATEVLDQPSPPSLAIPVLSYPLHVAGVVAFNPGRALIQLKAMTRLKGNDGVAAAHMTEGSKT</sequence>
<reference evidence="2 3" key="1">
    <citation type="submission" date="2020-02" db="EMBL/GenBank/DDBJ databases">
        <title>Genome sequences of Thiorhodococcus mannitoliphagus and Thiorhodococcus minor, purple sulfur photosynthetic bacteria in the gammaproteobacterial family, Chromatiaceae.</title>
        <authorList>
            <person name="Aviles F.A."/>
            <person name="Meyer T.E."/>
            <person name="Kyndt J.A."/>
        </authorList>
    </citation>
    <scope>NUCLEOTIDE SEQUENCE [LARGE SCALE GENOMIC DNA]</scope>
    <source>
        <strain evidence="2 3">DSM 11518</strain>
    </source>
</reference>
<feature type="region of interest" description="Disordered" evidence="1">
    <location>
        <begin position="1"/>
        <end position="26"/>
    </location>
</feature>
<dbReference type="Proteomes" id="UP000483379">
    <property type="component" value="Unassembled WGS sequence"/>
</dbReference>
<proteinExistence type="predicted"/>
<dbReference type="PANTHER" id="PTHR10704:SF44">
    <property type="entry name" value="LD35051P-RELATED"/>
    <property type="match status" value="1"/>
</dbReference>
<dbReference type="GO" id="GO:0006044">
    <property type="term" value="P:N-acetylglucosamine metabolic process"/>
    <property type="evidence" value="ECO:0007669"/>
    <property type="project" value="TreeGrafter"/>
</dbReference>
<dbReference type="SUPFAM" id="SSF52540">
    <property type="entry name" value="P-loop containing nucleoside triphosphate hydrolases"/>
    <property type="match status" value="1"/>
</dbReference>
<protein>
    <submittedName>
        <fullName evidence="2">Sulfotransferase</fullName>
    </submittedName>
</protein>
<dbReference type="GO" id="GO:0006790">
    <property type="term" value="P:sulfur compound metabolic process"/>
    <property type="evidence" value="ECO:0007669"/>
    <property type="project" value="TreeGrafter"/>
</dbReference>
<evidence type="ECO:0000313" key="2">
    <source>
        <dbReference type="EMBL" id="NEV62840.1"/>
    </source>
</evidence>
<dbReference type="RefSeq" id="WP_164453307.1">
    <property type="nucleotide sequence ID" value="NZ_JAAIJQ010000036.1"/>
</dbReference>
<name>A0A6M0JZD0_9GAMM</name>
<dbReference type="EMBL" id="JAAIJQ010000036">
    <property type="protein sequence ID" value="NEV62840.1"/>
    <property type="molecule type" value="Genomic_DNA"/>
</dbReference>
<gene>
    <name evidence="2" type="ORF">G3446_13225</name>
</gene>
<dbReference type="PANTHER" id="PTHR10704">
    <property type="entry name" value="CARBOHYDRATE SULFOTRANSFERASE"/>
    <property type="match status" value="1"/>
</dbReference>
<organism evidence="2 3">
    <name type="scientific">Thiorhodococcus minor</name>
    <dbReference type="NCBI Taxonomy" id="57489"/>
    <lineage>
        <taxon>Bacteria</taxon>
        <taxon>Pseudomonadati</taxon>
        <taxon>Pseudomonadota</taxon>
        <taxon>Gammaproteobacteria</taxon>
        <taxon>Chromatiales</taxon>
        <taxon>Chromatiaceae</taxon>
        <taxon>Thiorhodococcus</taxon>
    </lineage>
</organism>
<dbReference type="InterPro" id="IPR051135">
    <property type="entry name" value="Gal/GlcNAc/GalNAc_ST"/>
</dbReference>
<dbReference type="InterPro" id="IPR027417">
    <property type="entry name" value="P-loop_NTPase"/>
</dbReference>
<dbReference type="GO" id="GO:0001517">
    <property type="term" value="F:N-acetylglucosamine 6-O-sulfotransferase activity"/>
    <property type="evidence" value="ECO:0007669"/>
    <property type="project" value="TreeGrafter"/>
</dbReference>
<dbReference type="AlphaFoldDB" id="A0A6M0JZD0"/>
<dbReference type="Pfam" id="PF13469">
    <property type="entry name" value="Sulfotransfer_3"/>
    <property type="match status" value="1"/>
</dbReference>